<reference evidence="1 3" key="1">
    <citation type="submission" date="2023-07" db="EMBL/GenBank/DDBJ databases">
        <title>Sorghum-associated microbial communities from plants grown in Nebraska, USA.</title>
        <authorList>
            <person name="Schachtman D."/>
        </authorList>
    </citation>
    <scope>NUCLEOTIDE SEQUENCE</scope>
    <source>
        <strain evidence="1">DS1006</strain>
        <strain evidence="2 3">DS1016</strain>
    </source>
</reference>
<dbReference type="EMBL" id="JAUSRG010000014">
    <property type="protein sequence ID" value="MDP9906799.1"/>
    <property type="molecule type" value="Genomic_DNA"/>
</dbReference>
<dbReference type="Proteomes" id="UP001230951">
    <property type="component" value="Unassembled WGS sequence"/>
</dbReference>
<evidence type="ECO:0008006" key="5">
    <source>
        <dbReference type="Google" id="ProtNLM"/>
    </source>
</evidence>
<evidence type="ECO:0000313" key="3">
    <source>
        <dbReference type="Proteomes" id="UP001230951"/>
    </source>
</evidence>
<dbReference type="RefSeq" id="WP_059388573.1">
    <property type="nucleotide sequence ID" value="NZ_JAUSRG010000014.1"/>
</dbReference>
<proteinExistence type="predicted"/>
<organism evidence="1 4">
    <name type="scientific">Arthrobacter bambusae</name>
    <dbReference type="NCBI Taxonomy" id="1338426"/>
    <lineage>
        <taxon>Bacteria</taxon>
        <taxon>Bacillati</taxon>
        <taxon>Actinomycetota</taxon>
        <taxon>Actinomycetes</taxon>
        <taxon>Micrococcales</taxon>
        <taxon>Micrococcaceae</taxon>
        <taxon>Arthrobacter</taxon>
    </lineage>
</organism>
<sequence>MPDDNKGEVRWLPEPEDQDYPSAADYLSLLESDHVVASVVAALKDAPIQHRKAKDILRAARLALLPEENAHVASDLKKIKEGKKLSPILMVRGDLATGMPAQVADGYHRVCASYYTDENTDIPLKLADAPR</sequence>
<accession>A0AAW8DIZ4</accession>
<keyword evidence="3" id="KW-1185">Reference proteome</keyword>
<comment type="caution">
    <text evidence="1">The sequence shown here is derived from an EMBL/GenBank/DDBJ whole genome shotgun (WGS) entry which is preliminary data.</text>
</comment>
<evidence type="ECO:0000313" key="1">
    <source>
        <dbReference type="EMBL" id="MDP9906799.1"/>
    </source>
</evidence>
<dbReference type="AlphaFoldDB" id="A0AAW8DIZ4"/>
<evidence type="ECO:0000313" key="4">
    <source>
        <dbReference type="Proteomes" id="UP001242995"/>
    </source>
</evidence>
<evidence type="ECO:0000313" key="2">
    <source>
        <dbReference type="EMBL" id="MDQ0182426.1"/>
    </source>
</evidence>
<dbReference type="Proteomes" id="UP001242995">
    <property type="component" value="Unassembled WGS sequence"/>
</dbReference>
<gene>
    <name evidence="1" type="ORF">J2S90_003786</name>
    <name evidence="2" type="ORF">J2S93_003879</name>
</gene>
<protein>
    <recommendedName>
        <fullName evidence="5">ParB/Sulfiredoxin domain-containing protein</fullName>
    </recommendedName>
</protein>
<dbReference type="EMBL" id="JAUSTF010000012">
    <property type="protein sequence ID" value="MDQ0182426.1"/>
    <property type="molecule type" value="Genomic_DNA"/>
</dbReference>
<name>A0AAW8DIZ4_9MICC</name>